<accession>A0A2Z2MAJ2</accession>
<dbReference type="InterPro" id="IPR036866">
    <property type="entry name" value="RibonucZ/Hydroxyglut_hydro"/>
</dbReference>
<dbReference type="Proteomes" id="UP000250134">
    <property type="component" value="Chromosome"/>
</dbReference>
<organism evidence="2 3">
    <name type="scientific">Thermococcus gorgonarius</name>
    <dbReference type="NCBI Taxonomy" id="71997"/>
    <lineage>
        <taxon>Archaea</taxon>
        <taxon>Methanobacteriati</taxon>
        <taxon>Methanobacteriota</taxon>
        <taxon>Thermococci</taxon>
        <taxon>Thermococcales</taxon>
        <taxon>Thermococcaceae</taxon>
        <taxon>Thermococcus</taxon>
    </lineage>
</organism>
<dbReference type="SUPFAM" id="SSF56281">
    <property type="entry name" value="Metallo-hydrolase/oxidoreductase"/>
    <property type="match status" value="1"/>
</dbReference>
<feature type="domain" description="Metallo-beta-lactamase" evidence="1">
    <location>
        <begin position="36"/>
        <end position="224"/>
    </location>
</feature>
<name>A0A2Z2MAJ2_THEGO</name>
<dbReference type="OrthoDB" id="53037at2157"/>
<gene>
    <name evidence="2" type="ORF">A3K92_08610</name>
</gene>
<sequence>MKLVVLGSGSYSGTPKPFCNCENCSRARTNPALRRTRFSLYFEKTLVDPSPDLHYHLERLNRKVERVFITHAHFDHIAGFPELQVFGELDVYSHGQGVETAKHLASLFLGGASPDNRVWRYHEIPFNEWVELDGMRVFHFRTVHRSIENSGGFVSELKGKRIAVTGDTGPEILDDNEAIKAMEGADLLIAEMTHRESIPRTHLGVKDAIELAKKVGAGYTVFAHISHSNYTHEVLEKRVREAGVIGEVARDFTWIEV</sequence>
<dbReference type="SMART" id="SM00849">
    <property type="entry name" value="Lactamase_B"/>
    <property type="match status" value="1"/>
</dbReference>
<dbReference type="GO" id="GO:0005524">
    <property type="term" value="F:ATP binding"/>
    <property type="evidence" value="ECO:0007669"/>
    <property type="project" value="UniProtKB-KW"/>
</dbReference>
<dbReference type="PANTHER" id="PTHR42663:SF12">
    <property type="entry name" value="ATP-BINDING PROTEIN PHNP"/>
    <property type="match status" value="1"/>
</dbReference>
<keyword evidence="2" id="KW-0547">Nucleotide-binding</keyword>
<evidence type="ECO:0000259" key="1">
    <source>
        <dbReference type="SMART" id="SM00849"/>
    </source>
</evidence>
<dbReference type="EMBL" id="CP014855">
    <property type="protein sequence ID" value="ASJ01535.1"/>
    <property type="molecule type" value="Genomic_DNA"/>
</dbReference>
<evidence type="ECO:0000313" key="2">
    <source>
        <dbReference type="EMBL" id="ASJ01535.1"/>
    </source>
</evidence>
<reference evidence="2 3" key="1">
    <citation type="submission" date="2016-03" db="EMBL/GenBank/DDBJ databases">
        <title>Complete genome sequence of Thermococcus gorgonarius.</title>
        <authorList>
            <person name="Oger P.M."/>
        </authorList>
    </citation>
    <scope>NUCLEOTIDE SEQUENCE [LARGE SCALE GENOMIC DNA]</scope>
    <source>
        <strain evidence="2 3">W-12</strain>
    </source>
</reference>
<keyword evidence="2" id="KW-0067">ATP-binding</keyword>
<dbReference type="AlphaFoldDB" id="A0A2Z2MAJ2"/>
<dbReference type="Pfam" id="PF12706">
    <property type="entry name" value="Lactamase_B_2"/>
    <property type="match status" value="1"/>
</dbReference>
<evidence type="ECO:0000313" key="3">
    <source>
        <dbReference type="Proteomes" id="UP000250134"/>
    </source>
</evidence>
<protein>
    <submittedName>
        <fullName evidence="2">ATP-binding protein</fullName>
    </submittedName>
</protein>
<dbReference type="PANTHER" id="PTHR42663">
    <property type="entry name" value="HYDROLASE C777.06C-RELATED-RELATED"/>
    <property type="match status" value="1"/>
</dbReference>
<keyword evidence="3" id="KW-1185">Reference proteome</keyword>
<proteinExistence type="predicted"/>
<dbReference type="KEGG" id="tgg:A3K92_08610"/>
<dbReference type="InterPro" id="IPR001279">
    <property type="entry name" value="Metallo-B-lactamas"/>
</dbReference>
<dbReference type="Gene3D" id="3.60.15.10">
    <property type="entry name" value="Ribonuclease Z/Hydroxyacylglutathione hydrolase-like"/>
    <property type="match status" value="1"/>
</dbReference>